<dbReference type="FunFam" id="2.70.98.10:FF:000003">
    <property type="entry name" value="Aldose 1-epimerase"/>
    <property type="match status" value="1"/>
</dbReference>
<dbReference type="InterPro" id="IPR014718">
    <property type="entry name" value="GH-type_carb-bd"/>
</dbReference>
<evidence type="ECO:0000256" key="10">
    <source>
        <dbReference type="ARBA" id="ARBA00023235"/>
    </source>
</evidence>
<comment type="subunit">
    <text evidence="5">Monomer.</text>
</comment>
<keyword evidence="11 12" id="KW-0119">Carbohydrate metabolism</keyword>
<comment type="similarity">
    <text evidence="4 12">Belongs to the aldose epimerase family.</text>
</comment>
<dbReference type="Gene3D" id="2.70.98.10">
    <property type="match status" value="1"/>
</dbReference>
<comment type="subcellular location">
    <subcellularLocation>
        <location evidence="2">Cytoplasm</location>
    </subcellularLocation>
</comment>
<feature type="binding site" evidence="14">
    <location>
        <position position="287"/>
    </location>
    <ligand>
        <name>beta-D-galactose</name>
        <dbReference type="ChEBI" id="CHEBI:27667"/>
    </ligand>
</feature>
<feature type="active site" description="Proton acceptor" evidence="13">
    <location>
        <position position="353"/>
    </location>
</feature>
<dbReference type="GO" id="GO:0030246">
    <property type="term" value="F:carbohydrate binding"/>
    <property type="evidence" value="ECO:0007669"/>
    <property type="project" value="InterPro"/>
</dbReference>
<dbReference type="InterPro" id="IPR018052">
    <property type="entry name" value="Ald1_epimerase_CS"/>
</dbReference>
<organism evidence="16 17">
    <name type="scientific">Alteromonas pelagimontana</name>
    <dbReference type="NCBI Taxonomy" id="1858656"/>
    <lineage>
        <taxon>Bacteria</taxon>
        <taxon>Pseudomonadati</taxon>
        <taxon>Pseudomonadota</taxon>
        <taxon>Gammaproteobacteria</taxon>
        <taxon>Alteromonadales</taxon>
        <taxon>Alteromonadaceae</taxon>
        <taxon>Alteromonas/Salinimonas group</taxon>
        <taxon>Alteromonas</taxon>
    </lineage>
</organism>
<evidence type="ECO:0000256" key="11">
    <source>
        <dbReference type="ARBA" id="ARBA00023277"/>
    </source>
</evidence>
<reference evidence="16 17" key="2">
    <citation type="submission" date="2020-04" db="EMBL/GenBank/DDBJ databases">
        <title>Complete genome sequence of Alteromonas pelagimontana 5.12T.</title>
        <authorList>
            <person name="Sinha R.K."/>
            <person name="Krishnan K.P."/>
            <person name="Kurian J.P."/>
        </authorList>
    </citation>
    <scope>NUCLEOTIDE SEQUENCE [LARGE SCALE GENOMIC DNA]</scope>
    <source>
        <strain evidence="16 17">5.12</strain>
    </source>
</reference>
<dbReference type="InterPro" id="IPR011013">
    <property type="entry name" value="Gal_mutarotase_sf_dom"/>
</dbReference>
<evidence type="ECO:0000256" key="1">
    <source>
        <dbReference type="ARBA" id="ARBA00001614"/>
    </source>
</evidence>
<protein>
    <recommendedName>
        <fullName evidence="7 12">Aldose 1-epimerase</fullName>
        <ecNumber evidence="6 12">5.1.3.3</ecNumber>
    </recommendedName>
</protein>
<keyword evidence="17" id="KW-1185">Reference proteome</keyword>
<gene>
    <name evidence="16" type="ORF">CA267_011010</name>
</gene>
<comment type="pathway">
    <text evidence="3 12">Carbohydrate metabolism; hexose metabolism.</text>
</comment>
<dbReference type="AlphaFoldDB" id="A0A6M4MDU8"/>
<evidence type="ECO:0000256" key="2">
    <source>
        <dbReference type="ARBA" id="ARBA00004496"/>
    </source>
</evidence>
<evidence type="ECO:0000256" key="8">
    <source>
        <dbReference type="ARBA" id="ARBA00022490"/>
    </source>
</evidence>
<feature type="binding site" evidence="15">
    <location>
        <begin position="117"/>
        <end position="118"/>
    </location>
    <ligand>
        <name>beta-D-galactose</name>
        <dbReference type="ChEBI" id="CHEBI:27667"/>
    </ligand>
</feature>
<dbReference type="SUPFAM" id="SSF74650">
    <property type="entry name" value="Galactose mutarotase-like"/>
    <property type="match status" value="1"/>
</dbReference>
<evidence type="ECO:0000256" key="4">
    <source>
        <dbReference type="ARBA" id="ARBA00006206"/>
    </source>
</evidence>
<keyword evidence="9" id="KW-0597">Phosphoprotein</keyword>
<dbReference type="PIRSF" id="PIRSF005096">
    <property type="entry name" value="GALM"/>
    <property type="match status" value="1"/>
</dbReference>
<dbReference type="PROSITE" id="PS51257">
    <property type="entry name" value="PROKAR_LIPOPROTEIN"/>
    <property type="match status" value="1"/>
</dbReference>
<sequence>MKHLTVKEKFHASSFYSSLTGAVVVAGILSLAGCSAQSASVDQAEFGTANGKDVYLYTLTNAKGMRVKITNYGGIITSIDVPDKNGKFDDVVLGYGNLKDYTADTNFFGALIGRYGNRIADGKFSLNDEEYTLETNDGPNHLHGGSEGFHKQVWQSESFTKDGTTGLKLTLNSEDGAGGYPGNLKVSAVYELNNENELSLRFTAKTDQATPVNLTNHSYFNLAGGGSILDHELMLNAEGFTPVNETLIPTGEVRPVKGTPFDFTQAKPIGRDIDADNQQLKFGKGYDHNFVLKDHPQGEMVVTARVTDPASGRVLEILTDNPAVQFYSGNFLDGTTTGKNDQVYQYRSAIALEPQFYPDSPNQPDFPSTILQPEDTYSSKIVYRFSTTE</sequence>
<dbReference type="PANTHER" id="PTHR10091:SF0">
    <property type="entry name" value="GALACTOSE MUTAROTASE"/>
    <property type="match status" value="1"/>
</dbReference>
<feature type="binding site" evidence="15">
    <location>
        <begin position="217"/>
        <end position="219"/>
    </location>
    <ligand>
        <name>beta-D-galactose</name>
        <dbReference type="ChEBI" id="CHEBI:27667"/>
    </ligand>
</feature>
<evidence type="ECO:0000256" key="7">
    <source>
        <dbReference type="ARBA" id="ARBA00014165"/>
    </source>
</evidence>
<dbReference type="NCBIfam" id="NF008277">
    <property type="entry name" value="PRK11055.1"/>
    <property type="match status" value="1"/>
</dbReference>
<dbReference type="EMBL" id="CP052766">
    <property type="protein sequence ID" value="QJR81273.1"/>
    <property type="molecule type" value="Genomic_DNA"/>
</dbReference>
<proteinExistence type="inferred from homology"/>
<dbReference type="KEGG" id="apel:CA267_011010"/>
<dbReference type="GO" id="GO:0033499">
    <property type="term" value="P:galactose catabolic process via UDP-galactose, Leloir pathway"/>
    <property type="evidence" value="ECO:0007669"/>
    <property type="project" value="TreeGrafter"/>
</dbReference>
<evidence type="ECO:0000256" key="13">
    <source>
        <dbReference type="PIRSR" id="PIRSR005096-1"/>
    </source>
</evidence>
<evidence type="ECO:0000256" key="15">
    <source>
        <dbReference type="PIRSR" id="PIRSR005096-3"/>
    </source>
</evidence>
<evidence type="ECO:0000256" key="9">
    <source>
        <dbReference type="ARBA" id="ARBA00022553"/>
    </source>
</evidence>
<dbReference type="GO" id="GO:0006006">
    <property type="term" value="P:glucose metabolic process"/>
    <property type="evidence" value="ECO:0007669"/>
    <property type="project" value="TreeGrafter"/>
</dbReference>
<dbReference type="Proteomes" id="UP000219285">
    <property type="component" value="Chromosome"/>
</dbReference>
<dbReference type="InterPro" id="IPR047215">
    <property type="entry name" value="Galactose_mutarotase-like"/>
</dbReference>
<dbReference type="GO" id="GO:0005737">
    <property type="term" value="C:cytoplasm"/>
    <property type="evidence" value="ECO:0007669"/>
    <property type="project" value="UniProtKB-SubCell"/>
</dbReference>
<dbReference type="OrthoDB" id="9779408at2"/>
<dbReference type="UniPathway" id="UPA00242"/>
<evidence type="ECO:0000256" key="14">
    <source>
        <dbReference type="PIRSR" id="PIRSR005096-2"/>
    </source>
</evidence>
<keyword evidence="10 12" id="KW-0413">Isomerase</keyword>
<keyword evidence="8" id="KW-0963">Cytoplasm</keyword>
<dbReference type="CDD" id="cd09019">
    <property type="entry name" value="galactose_mutarotase_like"/>
    <property type="match status" value="1"/>
</dbReference>
<dbReference type="GO" id="GO:0004034">
    <property type="term" value="F:aldose 1-epimerase activity"/>
    <property type="evidence" value="ECO:0007669"/>
    <property type="project" value="UniProtKB-EC"/>
</dbReference>
<dbReference type="InterPro" id="IPR008183">
    <property type="entry name" value="Aldose_1/G6P_1-epimerase"/>
</dbReference>
<dbReference type="EC" id="5.1.3.3" evidence="6 12"/>
<name>A0A6M4MDU8_9ALTE</name>
<evidence type="ECO:0000256" key="3">
    <source>
        <dbReference type="ARBA" id="ARBA00005028"/>
    </source>
</evidence>
<evidence type="ECO:0000256" key="12">
    <source>
        <dbReference type="PIRNR" id="PIRNR005096"/>
    </source>
</evidence>
<evidence type="ECO:0000256" key="5">
    <source>
        <dbReference type="ARBA" id="ARBA00011245"/>
    </source>
</evidence>
<evidence type="ECO:0000313" key="17">
    <source>
        <dbReference type="Proteomes" id="UP000219285"/>
    </source>
</evidence>
<reference evidence="17" key="1">
    <citation type="submission" date="2014-12" db="EMBL/GenBank/DDBJ databases">
        <title>Complete genome sequence of a multi-drug resistant Klebsiella pneumoniae.</title>
        <authorList>
            <person name="Hua X."/>
            <person name="Chen Q."/>
            <person name="Li X."/>
            <person name="Feng Y."/>
            <person name="Ruan Z."/>
            <person name="Yu Y."/>
        </authorList>
    </citation>
    <scope>NUCLEOTIDE SEQUENCE [LARGE SCALE GENOMIC DNA]</scope>
    <source>
        <strain evidence="17">5.12</strain>
    </source>
</reference>
<feature type="active site" description="Proton donor" evidence="13">
    <location>
        <position position="217"/>
    </location>
</feature>
<dbReference type="RefSeq" id="WP_083638199.1">
    <property type="nucleotide sequence ID" value="NZ_CP052766.1"/>
</dbReference>
<accession>A0A6M4MDU8</accession>
<dbReference type="PROSITE" id="PS00545">
    <property type="entry name" value="ALDOSE_1_EPIMERASE"/>
    <property type="match status" value="1"/>
</dbReference>
<evidence type="ECO:0000313" key="16">
    <source>
        <dbReference type="EMBL" id="QJR81273.1"/>
    </source>
</evidence>
<comment type="catalytic activity">
    <reaction evidence="1 12">
        <text>alpha-D-glucose = beta-D-glucose</text>
        <dbReference type="Rhea" id="RHEA:10264"/>
        <dbReference type="ChEBI" id="CHEBI:15903"/>
        <dbReference type="ChEBI" id="CHEBI:17925"/>
        <dbReference type="EC" id="5.1.3.3"/>
    </reaction>
</comment>
<dbReference type="Pfam" id="PF01263">
    <property type="entry name" value="Aldose_epim"/>
    <property type="match status" value="1"/>
</dbReference>
<dbReference type="PANTHER" id="PTHR10091">
    <property type="entry name" value="ALDOSE-1-EPIMERASE"/>
    <property type="match status" value="1"/>
</dbReference>
<dbReference type="InterPro" id="IPR015443">
    <property type="entry name" value="Aldose_1-epimerase"/>
</dbReference>
<evidence type="ECO:0000256" key="6">
    <source>
        <dbReference type="ARBA" id="ARBA00013185"/>
    </source>
</evidence>